<dbReference type="EMBL" id="CP041046">
    <property type="protein sequence ID" value="QDE38787.1"/>
    <property type="molecule type" value="Genomic_DNA"/>
</dbReference>
<dbReference type="KEGG" id="lpy:FIV34_06015"/>
<evidence type="ECO:0000313" key="5">
    <source>
        <dbReference type="EMBL" id="QDE38787.1"/>
    </source>
</evidence>
<name>A0A4Y5Z161_9GAMM</name>
<dbReference type="AlphaFoldDB" id="A0A4Y5Z161"/>
<dbReference type="Proteomes" id="UP000316093">
    <property type="component" value="Chromosome"/>
</dbReference>
<dbReference type="InterPro" id="IPR001173">
    <property type="entry name" value="Glyco_trans_2-like"/>
</dbReference>
<protein>
    <submittedName>
        <fullName evidence="5">Glycosyltransferase</fullName>
    </submittedName>
</protein>
<gene>
    <name evidence="5" type="ORF">FIV34_06015</name>
</gene>
<dbReference type="Pfam" id="PF00535">
    <property type="entry name" value="Glycos_transf_2"/>
    <property type="match status" value="1"/>
</dbReference>
<proteinExistence type="inferred from homology"/>
<keyword evidence="6" id="KW-1185">Reference proteome</keyword>
<evidence type="ECO:0000313" key="6">
    <source>
        <dbReference type="Proteomes" id="UP000316093"/>
    </source>
</evidence>
<evidence type="ECO:0000256" key="1">
    <source>
        <dbReference type="ARBA" id="ARBA00006739"/>
    </source>
</evidence>
<evidence type="ECO:0000256" key="3">
    <source>
        <dbReference type="ARBA" id="ARBA00022679"/>
    </source>
</evidence>
<reference evidence="5 6" key="1">
    <citation type="submission" date="2019-06" db="EMBL/GenBank/DDBJ databases">
        <title>A complete genome sequence for Luteibacter pinisoli MAH-14.</title>
        <authorList>
            <person name="Baltrus D.A."/>
        </authorList>
    </citation>
    <scope>NUCLEOTIDE SEQUENCE [LARGE SCALE GENOMIC DNA]</scope>
    <source>
        <strain evidence="5 6">MAH-14</strain>
    </source>
</reference>
<dbReference type="Gene3D" id="3.90.550.10">
    <property type="entry name" value="Spore Coat Polysaccharide Biosynthesis Protein SpsA, Chain A"/>
    <property type="match status" value="1"/>
</dbReference>
<dbReference type="RefSeq" id="WP_139980644.1">
    <property type="nucleotide sequence ID" value="NZ_CP041046.1"/>
</dbReference>
<evidence type="ECO:0000259" key="4">
    <source>
        <dbReference type="Pfam" id="PF00535"/>
    </source>
</evidence>
<dbReference type="PANTHER" id="PTHR43179">
    <property type="entry name" value="RHAMNOSYLTRANSFERASE WBBL"/>
    <property type="match status" value="1"/>
</dbReference>
<dbReference type="SUPFAM" id="SSF53448">
    <property type="entry name" value="Nucleotide-diphospho-sugar transferases"/>
    <property type="match status" value="1"/>
</dbReference>
<evidence type="ECO:0000256" key="2">
    <source>
        <dbReference type="ARBA" id="ARBA00022676"/>
    </source>
</evidence>
<dbReference type="PANTHER" id="PTHR43179:SF12">
    <property type="entry name" value="GALACTOFURANOSYLTRANSFERASE GLFT2"/>
    <property type="match status" value="1"/>
</dbReference>
<comment type="similarity">
    <text evidence="1">Belongs to the glycosyltransferase 2 family.</text>
</comment>
<dbReference type="GO" id="GO:0016757">
    <property type="term" value="F:glycosyltransferase activity"/>
    <property type="evidence" value="ECO:0007669"/>
    <property type="project" value="UniProtKB-KW"/>
</dbReference>
<keyword evidence="3 5" id="KW-0808">Transferase</keyword>
<dbReference type="InterPro" id="IPR029044">
    <property type="entry name" value="Nucleotide-diphossugar_trans"/>
</dbReference>
<organism evidence="5 6">
    <name type="scientific">Luteibacter pinisoli</name>
    <dbReference type="NCBI Taxonomy" id="2589080"/>
    <lineage>
        <taxon>Bacteria</taxon>
        <taxon>Pseudomonadati</taxon>
        <taxon>Pseudomonadota</taxon>
        <taxon>Gammaproteobacteria</taxon>
        <taxon>Lysobacterales</taxon>
        <taxon>Rhodanobacteraceae</taxon>
        <taxon>Luteibacter</taxon>
    </lineage>
</organism>
<feature type="domain" description="Glycosyltransferase 2-like" evidence="4">
    <location>
        <begin position="34"/>
        <end position="116"/>
    </location>
</feature>
<dbReference type="OrthoDB" id="9771846at2"/>
<accession>A0A4Y5Z161</accession>
<sequence>MPKPTMLRLQEHAAVIVTFHPDIVTITRQVSLLDDLAHVIFVDNGSGQEALKALRGLAAGNDHVEVLELGGNEGLAAALNAGIECAAARGARSVLLLDQDSLFEPSAPTRLLDGLNRVQQDTGRLCCAGPVLLDPETGMNHGFHYVANGWRWARAFPPSSAAPIAVANLNGSGTTMPIDLFRVLGPLDASLFIDHVDTDWSFRVLHGGFGLFGLPSVAFDHRMGERGRRIWLLGWRVWPERSPLRHYFLFRNTVRLLGRQHVPSVWKVWAVGKMAVSVVVVGLTDARRGSQLGMMWKGIREAVQERRA</sequence>
<keyword evidence="2" id="KW-0328">Glycosyltransferase</keyword>